<dbReference type="InterPro" id="IPR046797">
    <property type="entry name" value="PDDEXK_12"/>
</dbReference>
<evidence type="ECO:0000313" key="2">
    <source>
        <dbReference type="EMBL" id="KAF4506936.1"/>
    </source>
</evidence>
<proteinExistence type="predicted"/>
<organism evidence="2 3">
    <name type="scientific">Ophiocordyceps sinensis</name>
    <dbReference type="NCBI Taxonomy" id="72228"/>
    <lineage>
        <taxon>Eukaryota</taxon>
        <taxon>Fungi</taxon>
        <taxon>Dikarya</taxon>
        <taxon>Ascomycota</taxon>
        <taxon>Pezizomycotina</taxon>
        <taxon>Sordariomycetes</taxon>
        <taxon>Hypocreomycetidae</taxon>
        <taxon>Hypocreales</taxon>
        <taxon>Ophiocordycipitaceae</taxon>
        <taxon>Ophiocordyceps</taxon>
    </lineage>
</organism>
<evidence type="ECO:0000313" key="3">
    <source>
        <dbReference type="Proteomes" id="UP000557566"/>
    </source>
</evidence>
<sequence length="209" mass="23785">MEVHAPVLDWLLRDDSHLRSCVGSEYCTNAGLLREYKPKDAPSKMIDFCLTIRPEPRDQEIIDNIRRQRPGNSINHTDWASLRKHPIAISIDTKRQGENYDAALLQIATWHSAQWRSLRWGRREDSGPLPSIEFLSRLIIQGHDWQFVPCILGRDGVSTVLRPPLVIGDTRTEPGILKLLMSLQILKQDAEETFWPAFKADVLGATLVG</sequence>
<dbReference type="EMBL" id="JAAVMX010000006">
    <property type="protein sequence ID" value="KAF4506936.1"/>
    <property type="molecule type" value="Genomic_DNA"/>
</dbReference>
<keyword evidence="3" id="KW-1185">Reference proteome</keyword>
<dbReference type="Proteomes" id="UP000557566">
    <property type="component" value="Unassembled WGS sequence"/>
</dbReference>
<dbReference type="AlphaFoldDB" id="A0A8H4PNA1"/>
<protein>
    <recommendedName>
        <fullName evidence="1">PD-(D/E)XK nuclease-like domain-containing protein</fullName>
    </recommendedName>
</protein>
<dbReference type="OrthoDB" id="4938691at2759"/>
<dbReference type="Pfam" id="PF20516">
    <property type="entry name" value="PDDEXK_12"/>
    <property type="match status" value="1"/>
</dbReference>
<gene>
    <name evidence="2" type="ORF">G6O67_005620</name>
</gene>
<reference evidence="2 3" key="1">
    <citation type="journal article" date="2020" name="Genome Biol. Evol.">
        <title>A new high-quality draft genome assembly of the Chinese cordyceps Ophiocordyceps sinensis.</title>
        <authorList>
            <person name="Shu R."/>
            <person name="Zhang J."/>
            <person name="Meng Q."/>
            <person name="Zhang H."/>
            <person name="Zhou G."/>
            <person name="Li M."/>
            <person name="Wu P."/>
            <person name="Zhao Y."/>
            <person name="Chen C."/>
            <person name="Qin Q."/>
        </authorList>
    </citation>
    <scope>NUCLEOTIDE SEQUENCE [LARGE SCALE GENOMIC DNA]</scope>
    <source>
        <strain evidence="2 3">IOZ07</strain>
    </source>
</reference>
<feature type="domain" description="PD-(D/E)XK nuclease-like" evidence="1">
    <location>
        <begin position="1"/>
        <end position="195"/>
    </location>
</feature>
<accession>A0A8H4PNA1</accession>
<evidence type="ECO:0000259" key="1">
    <source>
        <dbReference type="Pfam" id="PF20516"/>
    </source>
</evidence>
<comment type="caution">
    <text evidence="2">The sequence shown here is derived from an EMBL/GenBank/DDBJ whole genome shotgun (WGS) entry which is preliminary data.</text>
</comment>
<name>A0A8H4PNA1_9HYPO</name>